<dbReference type="SUPFAM" id="SSF52266">
    <property type="entry name" value="SGNH hydrolase"/>
    <property type="match status" value="1"/>
</dbReference>
<dbReference type="Pfam" id="PF13472">
    <property type="entry name" value="Lipase_GDSL_2"/>
    <property type="match status" value="1"/>
</dbReference>
<dbReference type="Proteomes" id="UP000565155">
    <property type="component" value="Unassembled WGS sequence"/>
</dbReference>
<proteinExistence type="predicted"/>
<dbReference type="InterPro" id="IPR013830">
    <property type="entry name" value="SGNH_hydro"/>
</dbReference>
<dbReference type="GO" id="GO:0016788">
    <property type="term" value="F:hydrolase activity, acting on ester bonds"/>
    <property type="evidence" value="ECO:0007669"/>
    <property type="project" value="UniProtKB-ARBA"/>
</dbReference>
<evidence type="ECO:0000313" key="2">
    <source>
        <dbReference type="EMBL" id="NMR76211.1"/>
    </source>
</evidence>
<feature type="domain" description="SGNH hydrolase-type esterase" evidence="1">
    <location>
        <begin position="692"/>
        <end position="876"/>
    </location>
</feature>
<comment type="caution">
    <text evidence="2">The sequence shown here is derived from an EMBL/GenBank/DDBJ whole genome shotgun (WGS) entry which is preliminary data.</text>
</comment>
<keyword evidence="2" id="KW-0378">Hydrolase</keyword>
<organism evidence="2 3">
    <name type="scientific">Vibrio alginolyticus</name>
    <dbReference type="NCBI Taxonomy" id="663"/>
    <lineage>
        <taxon>Bacteria</taxon>
        <taxon>Pseudomonadati</taxon>
        <taxon>Pseudomonadota</taxon>
        <taxon>Gammaproteobacteria</taxon>
        <taxon>Vibrionales</taxon>
        <taxon>Vibrionaceae</taxon>
        <taxon>Vibrio</taxon>
    </lineage>
</organism>
<sequence length="895" mass="99461">MSSFPDLLTAFEEAVEALKIKLSQNESASGTYNGGPIQSIAKDVEDRFSALSALAQGRLTYKTKAEMDSAGAPPVEQLAEVWNDTTPEYNGLYGWDGAVWVIAPYSSTINKILKDNRTSPITGKAVWDIQTLRALGKNRFSKNDAERGYLPVLAPYDGVVIDVTNKAWTSGFIYVGDLSVGDKLYINGLVGDSYARAYTYYDKDKNVIDDTYQSLPANVTQGTVNGRKTQETVYFRITIVTTKETDTTDMNNVAIAAKEYLTEYESFFPVIHELFGSRINASFVNDDPTEEKNAVNFGFVDKTYSRQDAFIGRNGDKNLLYLPDVVNGYLPVLAPFDGGLIESETYTATGFFSIDHLSVDSDSLWFHKFKGSYSRYIYFYDENFQPVLDPNNPSHAYYKKFSVNEDGAPVEIAKFRPSEDAVYARVTLNTESPTDDTDTNEVVINGNENYVYVKGEKTISKIMGREVDATKCTQEPTSDDGVVNKAYGDRNYGKGSFGKVISPENMLYIPDVVSGYLSVSLPYDGKVQTDPNYQTSGFFSIEHFSLSDSFYVKGLSGGYGRYIYFYDKDFNPVLNPSDPTNAYYRTLPQDLVRDAWSVLANFRPSNDAVYARMTLTTGKSNDDTDLNDVIISNKQQDQYAAGYQLLKEISGFHIIAEKAMKEPKVDFDIVNFKALKDWISSSGFNGRHLATLGDSITAGDSNWPKFASSILGMSHENFAVGGGHWEDFGAIVDDPRWFRIQVDNLLASSQAPDVIVIAMGTNSLFAPKGDFQTQMDAAFVDIDTTVVYGGMRHGLERIRAQYPTVPMFLTTPIQRVTSAPNSTEMINMVEAIKKIGEWYGCEVFNCHSDVQILHQIEKTTPTFLPDGLHPNDAGSEIQGCYIASKIKSSTAFYGD</sequence>
<protein>
    <submittedName>
        <fullName evidence="2">SGNH/GDSL hydrolase family protein</fullName>
    </submittedName>
</protein>
<dbReference type="CDD" id="cd00229">
    <property type="entry name" value="SGNH_hydrolase"/>
    <property type="match status" value="1"/>
</dbReference>
<evidence type="ECO:0000313" key="3">
    <source>
        <dbReference type="Proteomes" id="UP000565155"/>
    </source>
</evidence>
<accession>A0A7Y0MZX7</accession>
<evidence type="ECO:0000259" key="1">
    <source>
        <dbReference type="Pfam" id="PF13472"/>
    </source>
</evidence>
<gene>
    <name evidence="2" type="ORF">HKB35_21605</name>
</gene>
<name>A0A7Y0MZX7_VIBAL</name>
<dbReference type="RefSeq" id="WP_169629073.1">
    <property type="nucleotide sequence ID" value="NZ_JABCMA010000039.1"/>
</dbReference>
<dbReference type="Gene3D" id="3.40.50.1110">
    <property type="entry name" value="SGNH hydrolase"/>
    <property type="match status" value="1"/>
</dbReference>
<dbReference type="EMBL" id="JABCMA010000039">
    <property type="protein sequence ID" value="NMR76211.1"/>
    <property type="molecule type" value="Genomic_DNA"/>
</dbReference>
<reference evidence="2 3" key="1">
    <citation type="submission" date="2020-04" db="EMBL/GenBank/DDBJ databases">
        <title>Whole-genome sequencing of Vibrio spp. from China reveals different genetic environments of blaCTX-M-14 among diverse lineages.</title>
        <authorList>
            <person name="Zheng Z."/>
            <person name="Ye L."/>
            <person name="Chen S."/>
        </authorList>
    </citation>
    <scope>NUCLEOTIDE SEQUENCE [LARGE SCALE GENOMIC DNA]</scope>
    <source>
        <strain evidence="2 3">Vb1636</strain>
    </source>
</reference>
<dbReference type="InterPro" id="IPR036514">
    <property type="entry name" value="SGNH_hydro_sf"/>
</dbReference>
<dbReference type="AlphaFoldDB" id="A0A7Y0MZX7"/>